<sequence>MHPALLKKSDVLPILGLLALYTFSEGSGQTLLDRSVNGRNQAAANLLSSNATRSNATATTTVLTEDATNNLHLTQYTVNHTVGVREYTSVRVKRNTGSRNVRFQLSGGTTIWGAGSNPTLTVDLATGVATPSSSVAAYSVENLGGGEYRLNVEAVPLASSASPTTWSVQFLMLEGANTSYQGDGASSLQITEMYWSTVSAAYERPANSATLGSSASATDSADPSWTALGLDFGGDDYAVLPNIPLGTAWTKIVVGAPLAIGTTRAALGTDTGATYMGVHSSGATVATAFDTGQKIATAGSSLGAGTPFFMGSRCTGSSIQAIQNLTFGTPTAIATPPTRTATHIGRNGSSGTAYWSGPLYYVAIWNRVLSDAEYVRAVRSIRKTLIQTKGLQVAI</sequence>
<reference evidence="1 2" key="1">
    <citation type="submission" date="2017-04" db="EMBL/GenBank/DDBJ databases">
        <authorList>
            <person name="Afonso C.L."/>
            <person name="Miller P.J."/>
            <person name="Scott M.A."/>
            <person name="Spackman E."/>
            <person name="Goraichik I."/>
            <person name="Dimitrov K.M."/>
            <person name="Suarez D.L."/>
            <person name="Swayne D.E."/>
        </authorList>
    </citation>
    <scope>NUCLEOTIDE SEQUENCE [LARGE SCALE GENOMIC DNA]</scope>
    <source>
        <strain evidence="1 2">KR-140</strain>
    </source>
</reference>
<accession>A0A1W1VJW9</accession>
<proteinExistence type="predicted"/>
<dbReference type="Proteomes" id="UP000192582">
    <property type="component" value="Unassembled WGS sequence"/>
</dbReference>
<dbReference type="RefSeq" id="WP_084049274.1">
    <property type="nucleotide sequence ID" value="NZ_FWWU01000009.1"/>
</dbReference>
<protein>
    <submittedName>
        <fullName evidence="1">Uncharacterized protein</fullName>
    </submittedName>
</protein>
<evidence type="ECO:0000313" key="1">
    <source>
        <dbReference type="EMBL" id="SMB93234.1"/>
    </source>
</evidence>
<dbReference type="AlphaFoldDB" id="A0A1W1VJW9"/>
<evidence type="ECO:0000313" key="2">
    <source>
        <dbReference type="Proteomes" id="UP000192582"/>
    </source>
</evidence>
<dbReference type="EMBL" id="FWWU01000009">
    <property type="protein sequence ID" value="SMB93234.1"/>
    <property type="molecule type" value="Genomic_DNA"/>
</dbReference>
<name>A0A1W1VJW9_9DEIO</name>
<gene>
    <name evidence="1" type="ORF">SAMN00790413_01900</name>
</gene>
<organism evidence="1 2">
    <name type="scientific">Deinococcus hopiensis KR-140</name>
    <dbReference type="NCBI Taxonomy" id="695939"/>
    <lineage>
        <taxon>Bacteria</taxon>
        <taxon>Thermotogati</taxon>
        <taxon>Deinococcota</taxon>
        <taxon>Deinococci</taxon>
        <taxon>Deinococcales</taxon>
        <taxon>Deinococcaceae</taxon>
        <taxon>Deinococcus</taxon>
    </lineage>
</organism>
<keyword evidence="2" id="KW-1185">Reference proteome</keyword>
<dbReference type="STRING" id="695939.SAMN00790413_01900"/>